<dbReference type="PANTHER" id="PTHR10434">
    <property type="entry name" value="1-ACYL-SN-GLYCEROL-3-PHOSPHATE ACYLTRANSFERASE"/>
    <property type="match status" value="1"/>
</dbReference>
<keyword evidence="3 6" id="KW-0012">Acyltransferase</keyword>
<dbReference type="CDD" id="cd07989">
    <property type="entry name" value="LPLAT_AGPAT-like"/>
    <property type="match status" value="1"/>
</dbReference>
<keyword evidence="4" id="KW-1133">Transmembrane helix</keyword>
<evidence type="ECO:0000256" key="4">
    <source>
        <dbReference type="SAM" id="Phobius"/>
    </source>
</evidence>
<dbReference type="InterPro" id="IPR002123">
    <property type="entry name" value="Plipid/glycerol_acylTrfase"/>
</dbReference>
<evidence type="ECO:0000313" key="6">
    <source>
        <dbReference type="EMBL" id="AHA28327.1"/>
    </source>
</evidence>
<reference evidence="6 7" key="1">
    <citation type="journal article" date="2014" name="Mol. Plant Microbe Interact.">
        <title>The complete genome sequence of Candidatus Liberibacter americanus, associated with citrus Huanglongbing.</title>
        <authorList>
            <person name="Wulff N.A."/>
            <person name="Zhang S."/>
            <person name="Setubal J.C."/>
            <person name="Almeida N.F."/>
            <person name="Martins E.C."/>
            <person name="Harakava R."/>
            <person name="Kumar D."/>
            <person name="Rangel L.T."/>
            <person name="Foissac X."/>
            <person name="Bove J."/>
            <person name="Gabriel D.W."/>
        </authorList>
    </citation>
    <scope>NUCLEOTIDE SEQUENCE [LARGE SCALE GENOMIC DNA]</scope>
    <source>
        <strain evidence="6 7">Sao Paulo</strain>
    </source>
</reference>
<dbReference type="STRING" id="1261131.lam_999"/>
<keyword evidence="2 6" id="KW-0808">Transferase</keyword>
<dbReference type="KEGG" id="lar:lam_999"/>
<evidence type="ECO:0000259" key="5">
    <source>
        <dbReference type="SMART" id="SM00563"/>
    </source>
</evidence>
<sequence>MIFIRSLIFNILFIINTFFTLIVLSISHLFITRKKCAHIAKIWAKINQLLLKYVTKTNVVIEGLDNIPKTGCIIAIKHQSSWDTFYFLTCVEDPIFILKHTVFFIPIIGFYCLKQGMIGVDRSSKRLDMKNIIDRSRQAVDNNRQLIIYPEGTRLLPGEKAIYKKGISHIYDSLKVPVIPIVVHAGLFWPKGRFVRYPGYFKVRVLNPIPPDMPRKKFFEEFQIKMEHESEILLLETIKDNPHLNLPLTAKMFYHRSQNNVIS</sequence>
<evidence type="ECO:0000256" key="1">
    <source>
        <dbReference type="ARBA" id="ARBA00005189"/>
    </source>
</evidence>
<feature type="domain" description="Phospholipid/glycerol acyltransferase" evidence="5">
    <location>
        <begin position="72"/>
        <end position="186"/>
    </location>
</feature>
<name>U6B9D1_9HYPH</name>
<dbReference type="GO" id="GO:0006654">
    <property type="term" value="P:phosphatidic acid biosynthetic process"/>
    <property type="evidence" value="ECO:0007669"/>
    <property type="project" value="TreeGrafter"/>
</dbReference>
<dbReference type="eggNOG" id="COG0204">
    <property type="taxonomic scope" value="Bacteria"/>
</dbReference>
<evidence type="ECO:0000313" key="7">
    <source>
        <dbReference type="Proteomes" id="UP000017862"/>
    </source>
</evidence>
<gene>
    <name evidence="6" type="primary">plsC</name>
    <name evidence="6" type="ORF">lam_999</name>
</gene>
<keyword evidence="4" id="KW-0472">Membrane</keyword>
<accession>U6B9D1</accession>
<dbReference type="SMART" id="SM00563">
    <property type="entry name" value="PlsC"/>
    <property type="match status" value="1"/>
</dbReference>
<dbReference type="PANTHER" id="PTHR10434:SF40">
    <property type="entry name" value="1-ACYL-SN-GLYCEROL-3-PHOSPHATE ACYLTRANSFERASE"/>
    <property type="match status" value="1"/>
</dbReference>
<dbReference type="GO" id="GO:0003841">
    <property type="term" value="F:1-acylglycerol-3-phosphate O-acyltransferase activity"/>
    <property type="evidence" value="ECO:0007669"/>
    <property type="project" value="TreeGrafter"/>
</dbReference>
<organism evidence="6 7">
    <name type="scientific">Candidatus Liberibacter americanus str. Sao Paulo</name>
    <dbReference type="NCBI Taxonomy" id="1261131"/>
    <lineage>
        <taxon>Bacteria</taxon>
        <taxon>Pseudomonadati</taxon>
        <taxon>Pseudomonadota</taxon>
        <taxon>Alphaproteobacteria</taxon>
        <taxon>Hyphomicrobiales</taxon>
        <taxon>Rhizobiaceae</taxon>
        <taxon>Liberibacter</taxon>
    </lineage>
</organism>
<evidence type="ECO:0000256" key="2">
    <source>
        <dbReference type="ARBA" id="ARBA00022679"/>
    </source>
</evidence>
<dbReference type="Pfam" id="PF01553">
    <property type="entry name" value="Acyltransferase"/>
    <property type="match status" value="1"/>
</dbReference>
<feature type="transmembrane region" description="Helical" evidence="4">
    <location>
        <begin position="7"/>
        <end position="31"/>
    </location>
</feature>
<dbReference type="SUPFAM" id="SSF69593">
    <property type="entry name" value="Glycerol-3-phosphate (1)-acyltransferase"/>
    <property type="match status" value="1"/>
</dbReference>
<comment type="pathway">
    <text evidence="1">Lipid metabolism.</text>
</comment>
<dbReference type="RefSeq" id="WP_007556566.1">
    <property type="nucleotide sequence ID" value="NC_022793.1"/>
</dbReference>
<dbReference type="Proteomes" id="UP000017862">
    <property type="component" value="Chromosome"/>
</dbReference>
<proteinExistence type="predicted"/>
<evidence type="ECO:0000256" key="3">
    <source>
        <dbReference type="ARBA" id="ARBA00023315"/>
    </source>
</evidence>
<dbReference type="AlphaFoldDB" id="U6B9D1"/>
<dbReference type="HOGENOM" id="CLU_027938_5_1_5"/>
<protein>
    <submittedName>
        <fullName evidence="6">1-acyl-sn-glycerol-3-phosphate acyltransferase</fullName>
    </submittedName>
</protein>
<dbReference type="EMBL" id="CP006604">
    <property type="protein sequence ID" value="AHA28327.1"/>
    <property type="molecule type" value="Genomic_DNA"/>
</dbReference>
<keyword evidence="4" id="KW-0812">Transmembrane</keyword>
<keyword evidence="7" id="KW-1185">Reference proteome</keyword>
<dbReference type="PATRIC" id="fig|1261131.3.peg.958"/>